<dbReference type="PANTHER" id="PTHR43708">
    <property type="entry name" value="CONSERVED EXPRESSED OXIDOREDUCTASE (EUROFUNG)"/>
    <property type="match status" value="1"/>
</dbReference>
<proteinExistence type="predicted"/>
<dbReference type="Pfam" id="PF22725">
    <property type="entry name" value="GFO_IDH_MocA_C3"/>
    <property type="match status" value="1"/>
</dbReference>
<dbReference type="InterPro" id="IPR055170">
    <property type="entry name" value="GFO_IDH_MocA-like_dom"/>
</dbReference>
<sequence>MKSPIRTVIIGYGRSGRYLHASGLRGNANAFQIVAISSKSEASLRQASEDFHCPTFSNYQEMLREIRPELVIIVTRNDQHHAMACDALTAGCHILVTKPLGINQHEVADIYRAADAVGRKVFPFLPARWGTDFRRIQEIIHSGEIGKVFSIRRAVYGFATRSDWQTRTECGGGIILNWGAHLVEPPILLAGGEPRHLFGSCARVLNPGNAEDIFHCVITMENGIRIHSEWSFAPRGLANWFVQGTGGCIIGNSTTLDVITGQPSHPDDPTKVKDMEGSPSTCRTETVGEDLFGDPVAIYQDVAADLSGETPYSVSRRESIRLLALLDGIKTSHQYQKLITFP</sequence>
<comment type="caution">
    <text evidence="3">The sequence shown here is derived from an EMBL/GenBank/DDBJ whole genome shotgun (WGS) entry which is preliminary data.</text>
</comment>
<dbReference type="InterPro" id="IPR000683">
    <property type="entry name" value="Gfo/Idh/MocA-like_OxRdtase_N"/>
</dbReference>
<dbReference type="SUPFAM" id="SSF51735">
    <property type="entry name" value="NAD(P)-binding Rossmann-fold domains"/>
    <property type="match status" value="1"/>
</dbReference>
<dbReference type="Gene3D" id="3.40.50.720">
    <property type="entry name" value="NAD(P)-binding Rossmann-like Domain"/>
    <property type="match status" value="1"/>
</dbReference>
<reference evidence="4" key="1">
    <citation type="journal article" date="2019" name="Int. J. Syst. Evol. Microbiol.">
        <title>The Global Catalogue of Microorganisms (GCM) 10K type strain sequencing project: providing services to taxonomists for standard genome sequencing and annotation.</title>
        <authorList>
            <consortium name="The Broad Institute Genomics Platform"/>
            <consortium name="The Broad Institute Genome Sequencing Center for Infectious Disease"/>
            <person name="Wu L."/>
            <person name="Ma J."/>
        </authorList>
    </citation>
    <scope>NUCLEOTIDE SEQUENCE [LARGE SCALE GENOMIC DNA]</scope>
    <source>
        <strain evidence="4">CGMCC 4.7106</strain>
    </source>
</reference>
<evidence type="ECO:0000259" key="2">
    <source>
        <dbReference type="Pfam" id="PF22725"/>
    </source>
</evidence>
<feature type="domain" description="GFO/IDH/MocA-like oxidoreductase" evidence="2">
    <location>
        <begin position="133"/>
        <end position="249"/>
    </location>
</feature>
<accession>A0ABW5D806</accession>
<name>A0ABW5D806_9BACT</name>
<evidence type="ECO:0000259" key="1">
    <source>
        <dbReference type="Pfam" id="PF01408"/>
    </source>
</evidence>
<feature type="domain" description="Gfo/Idh/MocA-like oxidoreductase N-terminal" evidence="1">
    <location>
        <begin position="5"/>
        <end position="122"/>
    </location>
</feature>
<gene>
    <name evidence="3" type="ORF">ACFSSA_09495</name>
</gene>
<dbReference type="SUPFAM" id="SSF55347">
    <property type="entry name" value="Glyceraldehyde-3-phosphate dehydrogenase-like, C-terminal domain"/>
    <property type="match status" value="1"/>
</dbReference>
<dbReference type="Pfam" id="PF01408">
    <property type="entry name" value="GFO_IDH_MocA"/>
    <property type="match status" value="1"/>
</dbReference>
<dbReference type="PANTHER" id="PTHR43708:SF8">
    <property type="entry name" value="OXIDOREDUCTASE"/>
    <property type="match status" value="1"/>
</dbReference>
<dbReference type="Proteomes" id="UP001597375">
    <property type="component" value="Unassembled WGS sequence"/>
</dbReference>
<keyword evidence="4" id="KW-1185">Reference proteome</keyword>
<dbReference type="EMBL" id="JBHUIT010000017">
    <property type="protein sequence ID" value="MFD2256909.1"/>
    <property type="molecule type" value="Genomic_DNA"/>
</dbReference>
<protein>
    <submittedName>
        <fullName evidence="3">Gfo/Idh/MocA family protein</fullName>
    </submittedName>
</protein>
<dbReference type="InterPro" id="IPR051317">
    <property type="entry name" value="Gfo/Idh/MocA_oxidoreduct"/>
</dbReference>
<evidence type="ECO:0000313" key="4">
    <source>
        <dbReference type="Proteomes" id="UP001597375"/>
    </source>
</evidence>
<evidence type="ECO:0000313" key="3">
    <source>
        <dbReference type="EMBL" id="MFD2256909.1"/>
    </source>
</evidence>
<dbReference type="RefSeq" id="WP_386820197.1">
    <property type="nucleotide sequence ID" value="NZ_JBHUIT010000017.1"/>
</dbReference>
<organism evidence="3 4">
    <name type="scientific">Luteolibacter algae</name>
    <dbReference type="NCBI Taxonomy" id="454151"/>
    <lineage>
        <taxon>Bacteria</taxon>
        <taxon>Pseudomonadati</taxon>
        <taxon>Verrucomicrobiota</taxon>
        <taxon>Verrucomicrobiia</taxon>
        <taxon>Verrucomicrobiales</taxon>
        <taxon>Verrucomicrobiaceae</taxon>
        <taxon>Luteolibacter</taxon>
    </lineage>
</organism>
<dbReference type="Gene3D" id="3.30.360.10">
    <property type="entry name" value="Dihydrodipicolinate Reductase, domain 2"/>
    <property type="match status" value="1"/>
</dbReference>
<dbReference type="InterPro" id="IPR036291">
    <property type="entry name" value="NAD(P)-bd_dom_sf"/>
</dbReference>